<sequence>MVGVRGPELFEMLSGTGIEGGGFLSELVLNDFYGKPSPRRRQKPERNEAVVIESESTRTRTKDNTKSGFGQAEKYLQEGGFNLAYSAGPLCKREHDRVGTISFHKNGKLFFNKAERTGNANRTVDFVRKFAENLVSRS</sequence>
<accession>A0A133U4M8</accession>
<name>A0A133U4M8_9EURY</name>
<protein>
    <submittedName>
        <fullName evidence="2">Uncharacterized protein</fullName>
    </submittedName>
</protein>
<comment type="caution">
    <text evidence="2">The sequence shown here is derived from an EMBL/GenBank/DDBJ whole genome shotgun (WGS) entry which is preliminary data.</text>
</comment>
<dbReference type="EMBL" id="LHXL01000054">
    <property type="protein sequence ID" value="KXA89135.1"/>
    <property type="molecule type" value="Genomic_DNA"/>
</dbReference>
<evidence type="ECO:0000313" key="2">
    <source>
        <dbReference type="EMBL" id="KXA89135.1"/>
    </source>
</evidence>
<feature type="compositionally biased region" description="Basic and acidic residues" evidence="1">
    <location>
        <begin position="55"/>
        <end position="65"/>
    </location>
</feature>
<evidence type="ECO:0000313" key="3">
    <source>
        <dbReference type="Proteomes" id="UP000070589"/>
    </source>
</evidence>
<reference evidence="2 3" key="1">
    <citation type="journal article" date="2016" name="Sci. Rep.">
        <title>Metabolic traits of an uncultured archaeal lineage -MSBL1- from brine pools of the Red Sea.</title>
        <authorList>
            <person name="Mwirichia R."/>
            <person name="Alam I."/>
            <person name="Rashid M."/>
            <person name="Vinu M."/>
            <person name="Ba-Alawi W."/>
            <person name="Anthony Kamau A."/>
            <person name="Kamanda Ngugi D."/>
            <person name="Goker M."/>
            <person name="Klenk H.P."/>
            <person name="Bajic V."/>
            <person name="Stingl U."/>
        </authorList>
    </citation>
    <scope>NUCLEOTIDE SEQUENCE [LARGE SCALE GENOMIC DNA]</scope>
    <source>
        <strain evidence="2">SCGC-AAA259D14</strain>
    </source>
</reference>
<evidence type="ECO:0000256" key="1">
    <source>
        <dbReference type="SAM" id="MobiDB-lite"/>
    </source>
</evidence>
<proteinExistence type="predicted"/>
<dbReference type="AlphaFoldDB" id="A0A133U4M8"/>
<dbReference type="Proteomes" id="UP000070589">
    <property type="component" value="Unassembled WGS sequence"/>
</dbReference>
<keyword evidence="3" id="KW-1185">Reference proteome</keyword>
<organism evidence="2 3">
    <name type="scientific">candidate division MSBL1 archaeon SCGC-AAA259D14</name>
    <dbReference type="NCBI Taxonomy" id="1698261"/>
    <lineage>
        <taxon>Archaea</taxon>
        <taxon>Methanobacteriati</taxon>
        <taxon>Methanobacteriota</taxon>
        <taxon>candidate division MSBL1</taxon>
    </lineage>
</organism>
<feature type="region of interest" description="Disordered" evidence="1">
    <location>
        <begin position="34"/>
        <end position="67"/>
    </location>
</feature>
<gene>
    <name evidence="2" type="ORF">AKJ62_03740</name>
</gene>